<dbReference type="PANTHER" id="PTHR24291:SF189">
    <property type="entry name" value="CYTOCHROME P450 4C3-RELATED"/>
    <property type="match status" value="1"/>
</dbReference>
<dbReference type="PROSITE" id="PS00086">
    <property type="entry name" value="CYTOCHROME_P450"/>
    <property type="match status" value="1"/>
</dbReference>
<dbReference type="EMBL" id="KZ150122">
    <property type="protein sequence ID" value="PZC73157.1"/>
    <property type="molecule type" value="Genomic_DNA"/>
</dbReference>
<dbReference type="PRINTS" id="PR00463">
    <property type="entry name" value="EP450I"/>
</dbReference>
<dbReference type="InterPro" id="IPR002401">
    <property type="entry name" value="Cyt_P450_E_grp-I"/>
</dbReference>
<dbReference type="InterPro" id="IPR017972">
    <property type="entry name" value="Cyt_P450_CS"/>
</dbReference>
<comment type="cofactor">
    <cofactor evidence="1 14">
        <name>heme</name>
        <dbReference type="ChEBI" id="CHEBI:30413"/>
    </cofactor>
</comment>
<evidence type="ECO:0000256" key="16">
    <source>
        <dbReference type="SAM" id="SignalP"/>
    </source>
</evidence>
<dbReference type="GO" id="GO:0020037">
    <property type="term" value="F:heme binding"/>
    <property type="evidence" value="ECO:0007669"/>
    <property type="project" value="InterPro"/>
</dbReference>
<feature type="chain" id="PRO_5016060875" description="Cytochrome P450" evidence="16">
    <location>
        <begin position="23"/>
        <end position="489"/>
    </location>
</feature>
<organism evidence="17 18">
    <name type="scientific">Helicoverpa armigera</name>
    <name type="common">Cotton bollworm</name>
    <name type="synonym">Heliothis armigera</name>
    <dbReference type="NCBI Taxonomy" id="29058"/>
    <lineage>
        <taxon>Eukaryota</taxon>
        <taxon>Metazoa</taxon>
        <taxon>Ecdysozoa</taxon>
        <taxon>Arthropoda</taxon>
        <taxon>Hexapoda</taxon>
        <taxon>Insecta</taxon>
        <taxon>Pterygota</taxon>
        <taxon>Neoptera</taxon>
        <taxon>Endopterygota</taxon>
        <taxon>Lepidoptera</taxon>
        <taxon>Glossata</taxon>
        <taxon>Ditrysia</taxon>
        <taxon>Noctuoidea</taxon>
        <taxon>Noctuidae</taxon>
        <taxon>Heliothinae</taxon>
        <taxon>Helicoverpa</taxon>
    </lineage>
</organism>
<name>A0A2W1BIU6_HELAM</name>
<dbReference type="PRINTS" id="PR00385">
    <property type="entry name" value="P450"/>
</dbReference>
<dbReference type="SUPFAM" id="SSF48264">
    <property type="entry name" value="Cytochrome P450"/>
    <property type="match status" value="1"/>
</dbReference>
<keyword evidence="12 15" id="KW-0503">Monooxygenase</keyword>
<dbReference type="InterPro" id="IPR050196">
    <property type="entry name" value="Cytochrome_P450_Monoox"/>
</dbReference>
<accession>A0A2W1BIU6</accession>
<evidence type="ECO:0000256" key="13">
    <source>
        <dbReference type="ARBA" id="ARBA00023136"/>
    </source>
</evidence>
<dbReference type="OrthoDB" id="1372046at2759"/>
<comment type="function">
    <text evidence="2">May be involved in the metabolism of insect hormones and in the breakdown of synthetic insecticides.</text>
</comment>
<keyword evidence="11 14" id="KW-0408">Iron</keyword>
<comment type="similarity">
    <text evidence="5 15">Belongs to the cytochrome P450 family.</text>
</comment>
<evidence type="ECO:0000313" key="18">
    <source>
        <dbReference type="Proteomes" id="UP000249218"/>
    </source>
</evidence>
<evidence type="ECO:0000256" key="6">
    <source>
        <dbReference type="ARBA" id="ARBA00022617"/>
    </source>
</evidence>
<protein>
    <recommendedName>
        <fullName evidence="19">Cytochrome P450</fullName>
    </recommendedName>
</protein>
<dbReference type="GO" id="GO:0004497">
    <property type="term" value="F:monooxygenase activity"/>
    <property type="evidence" value="ECO:0007669"/>
    <property type="project" value="UniProtKB-KW"/>
</dbReference>
<reference evidence="17 18" key="1">
    <citation type="journal article" date="2017" name="BMC Biol.">
        <title>Genomic innovations, transcriptional plasticity and gene loss underlying the evolution and divergence of two highly polyphagous and invasive Helicoverpa pest species.</title>
        <authorList>
            <person name="Pearce S.L."/>
            <person name="Clarke D.F."/>
            <person name="East P.D."/>
            <person name="Elfekih S."/>
            <person name="Gordon K.H."/>
            <person name="Jermiin L.S."/>
            <person name="McGaughran A."/>
            <person name="Oakeshott J.G."/>
            <person name="Papanikolaou A."/>
            <person name="Perera O.P."/>
            <person name="Rane R.V."/>
            <person name="Richards S."/>
            <person name="Tay W.T."/>
            <person name="Walsh T.K."/>
            <person name="Anderson A."/>
            <person name="Anderson C.J."/>
            <person name="Asgari S."/>
            <person name="Board P.G."/>
            <person name="Bretschneider A."/>
            <person name="Campbell P.M."/>
            <person name="Chertemps T."/>
            <person name="Christeller J.T."/>
            <person name="Coppin C.W."/>
            <person name="Downes S.J."/>
            <person name="Duan G."/>
            <person name="Farnsworth C.A."/>
            <person name="Good R.T."/>
            <person name="Han L.B."/>
            <person name="Han Y.C."/>
            <person name="Hatje K."/>
            <person name="Horne I."/>
            <person name="Huang Y.P."/>
            <person name="Hughes D.S."/>
            <person name="Jacquin-Joly E."/>
            <person name="James W."/>
            <person name="Jhangiani S."/>
            <person name="Kollmar M."/>
            <person name="Kuwar S.S."/>
            <person name="Li S."/>
            <person name="Liu N.Y."/>
            <person name="Maibeche M.T."/>
            <person name="Miller J.R."/>
            <person name="Montagne N."/>
            <person name="Perry T."/>
            <person name="Qu J."/>
            <person name="Song S.V."/>
            <person name="Sutton G.G."/>
            <person name="Vogel H."/>
            <person name="Walenz B.P."/>
            <person name="Xu W."/>
            <person name="Zhang H.J."/>
            <person name="Zou Z."/>
            <person name="Batterham P."/>
            <person name="Edwards O.R."/>
            <person name="Feyereisen R."/>
            <person name="Gibbs R.A."/>
            <person name="Heckel D.G."/>
            <person name="McGrath A."/>
            <person name="Robin C."/>
            <person name="Scherer S.E."/>
            <person name="Worley K.C."/>
            <person name="Wu Y.D."/>
        </authorList>
    </citation>
    <scope>NUCLEOTIDE SEQUENCE [LARGE SCALE GENOMIC DNA]</scope>
    <source>
        <strain evidence="17">Harm_GR_Male_#8</strain>
        <tissue evidence="17">Whole organism</tissue>
    </source>
</reference>
<proteinExistence type="inferred from homology"/>
<keyword evidence="8" id="KW-0256">Endoplasmic reticulum</keyword>
<dbReference type="GO" id="GO:0005506">
    <property type="term" value="F:iron ion binding"/>
    <property type="evidence" value="ECO:0007669"/>
    <property type="project" value="InterPro"/>
</dbReference>
<evidence type="ECO:0000256" key="3">
    <source>
        <dbReference type="ARBA" id="ARBA00004174"/>
    </source>
</evidence>
<evidence type="ECO:0008006" key="19">
    <source>
        <dbReference type="Google" id="ProtNLM"/>
    </source>
</evidence>
<keyword evidence="10 15" id="KW-0560">Oxidoreductase</keyword>
<keyword evidence="13" id="KW-0472">Membrane</keyword>
<evidence type="ECO:0000256" key="11">
    <source>
        <dbReference type="ARBA" id="ARBA00023004"/>
    </source>
</evidence>
<comment type="subcellular location">
    <subcellularLocation>
        <location evidence="4">Endoplasmic reticulum membrane</location>
        <topology evidence="4">Peripheral membrane protein</topology>
    </subcellularLocation>
    <subcellularLocation>
        <location evidence="3">Microsome membrane</location>
        <topology evidence="3">Peripheral membrane protein</topology>
    </subcellularLocation>
</comment>
<feature type="signal peptide" evidence="16">
    <location>
        <begin position="1"/>
        <end position="22"/>
    </location>
</feature>
<dbReference type="GO" id="GO:0016705">
    <property type="term" value="F:oxidoreductase activity, acting on paired donors, with incorporation or reduction of molecular oxygen"/>
    <property type="evidence" value="ECO:0007669"/>
    <property type="project" value="InterPro"/>
</dbReference>
<evidence type="ECO:0000256" key="7">
    <source>
        <dbReference type="ARBA" id="ARBA00022723"/>
    </source>
</evidence>
<dbReference type="InterPro" id="IPR036396">
    <property type="entry name" value="Cyt_P450_sf"/>
</dbReference>
<keyword evidence="9" id="KW-0492">Microsome</keyword>
<dbReference type="InterPro" id="IPR001128">
    <property type="entry name" value="Cyt_P450"/>
</dbReference>
<gene>
    <name evidence="17" type="primary">HaOG200041</name>
    <name evidence="17" type="ORF">B5X24_HaOG200041</name>
</gene>
<evidence type="ECO:0000256" key="1">
    <source>
        <dbReference type="ARBA" id="ARBA00001971"/>
    </source>
</evidence>
<dbReference type="Proteomes" id="UP000249218">
    <property type="component" value="Unassembled WGS sequence"/>
</dbReference>
<dbReference type="Pfam" id="PF00067">
    <property type="entry name" value="p450"/>
    <property type="match status" value="1"/>
</dbReference>
<keyword evidence="6 14" id="KW-0349">Heme</keyword>
<sequence>MFTVFLCVVVFILWSWLKPRHGSPPLIPGYLPLIGNSHQLIGDRKYLWKRSQKTGVICREMGGVAAFLVGSYSYYVISDPDDCLMVSNTCLDKPYAYNFSKRLMGNGLITSEASLWKIHRKLLNPAFSQQMLTAFLHEINIQARSLVSQLSSKVGEEPFDVRPHFVKFTLSTVSRTSLGLSAEDQTIINNEYAETVEELFAVFCSRFQKVWLHLTWFYNMSDLKQKEDQLLKTLREIMDYVINKRKTELKVKEESEITYDPNSGKFKPALDHLLNLAEEQDAFTDDEIREHLDTIVAASYDTTSSALTYTLILLGSHLEVQQRIVDELQEVLKNRDVDVSKDDLPKLVYLEAVIKESLRLYSVVPFIARKIDTHVKLKNYTLQPGTTCMILMHSIHRDTKLWGADADLFKPERWLDPETLPTHPNSFVPFGFGKRHCIGKLYTMFVMKTALAHILQRFSVSGNIDNVVTEYDIVLKPVLGHHITLSSRI</sequence>
<dbReference type="PANTHER" id="PTHR24291">
    <property type="entry name" value="CYTOCHROME P450 FAMILY 4"/>
    <property type="match status" value="1"/>
</dbReference>
<evidence type="ECO:0000256" key="12">
    <source>
        <dbReference type="ARBA" id="ARBA00023033"/>
    </source>
</evidence>
<keyword evidence="7 14" id="KW-0479">Metal-binding</keyword>
<evidence type="ECO:0000256" key="2">
    <source>
        <dbReference type="ARBA" id="ARBA00003690"/>
    </source>
</evidence>
<keyword evidence="16" id="KW-0732">Signal</keyword>
<evidence type="ECO:0000256" key="9">
    <source>
        <dbReference type="ARBA" id="ARBA00022848"/>
    </source>
</evidence>
<dbReference type="GO" id="GO:0005789">
    <property type="term" value="C:endoplasmic reticulum membrane"/>
    <property type="evidence" value="ECO:0007669"/>
    <property type="project" value="UniProtKB-SubCell"/>
</dbReference>
<evidence type="ECO:0000256" key="15">
    <source>
        <dbReference type="RuleBase" id="RU000461"/>
    </source>
</evidence>
<evidence type="ECO:0000256" key="5">
    <source>
        <dbReference type="ARBA" id="ARBA00010617"/>
    </source>
</evidence>
<evidence type="ECO:0000256" key="4">
    <source>
        <dbReference type="ARBA" id="ARBA00004406"/>
    </source>
</evidence>
<evidence type="ECO:0000313" key="17">
    <source>
        <dbReference type="EMBL" id="PZC73157.1"/>
    </source>
</evidence>
<keyword evidence="18" id="KW-1185">Reference proteome</keyword>
<dbReference type="Gene3D" id="1.10.630.10">
    <property type="entry name" value="Cytochrome P450"/>
    <property type="match status" value="1"/>
</dbReference>
<evidence type="ECO:0000256" key="8">
    <source>
        <dbReference type="ARBA" id="ARBA00022824"/>
    </source>
</evidence>
<evidence type="ECO:0000256" key="14">
    <source>
        <dbReference type="PIRSR" id="PIRSR602401-1"/>
    </source>
</evidence>
<evidence type="ECO:0000256" key="10">
    <source>
        <dbReference type="ARBA" id="ARBA00023002"/>
    </source>
</evidence>
<feature type="binding site" description="axial binding residue" evidence="14">
    <location>
        <position position="437"/>
    </location>
    <ligand>
        <name>heme</name>
        <dbReference type="ChEBI" id="CHEBI:30413"/>
    </ligand>
    <ligandPart>
        <name>Fe</name>
        <dbReference type="ChEBI" id="CHEBI:18248"/>
    </ligandPart>
</feature>
<dbReference type="AlphaFoldDB" id="A0A2W1BIU6"/>